<reference evidence="2 3" key="1">
    <citation type="submission" date="2015-11" db="EMBL/GenBank/DDBJ databases">
        <title>Solirubrum puertoriconensis gen. nov. an environmental bacteria isolated in Puerto Rico.</title>
        <authorList>
            <person name="Cuebas-Irizarry M.F."/>
            <person name="Montalvo-Rodriguez R."/>
        </authorList>
    </citation>
    <scope>NUCLEOTIDE SEQUENCE [LARGE SCALE GENOMIC DNA]</scope>
    <source>
        <strain evidence="2 3">MC1A</strain>
    </source>
</reference>
<feature type="compositionally biased region" description="Basic and acidic residues" evidence="1">
    <location>
        <begin position="211"/>
        <end position="251"/>
    </location>
</feature>
<evidence type="ECO:0000313" key="3">
    <source>
        <dbReference type="Proteomes" id="UP000054223"/>
    </source>
</evidence>
<protein>
    <submittedName>
        <fullName evidence="2">Uncharacterized protein</fullName>
    </submittedName>
</protein>
<dbReference type="EMBL" id="LNAL01000006">
    <property type="protein sequence ID" value="KUG08761.1"/>
    <property type="molecule type" value="Genomic_DNA"/>
</dbReference>
<feature type="compositionally biased region" description="Basic and acidic residues" evidence="1">
    <location>
        <begin position="148"/>
        <end position="181"/>
    </location>
</feature>
<dbReference type="AlphaFoldDB" id="A0A9X0L5K1"/>
<feature type="region of interest" description="Disordered" evidence="1">
    <location>
        <begin position="1"/>
        <end position="251"/>
    </location>
</feature>
<feature type="compositionally biased region" description="Basic and acidic residues" evidence="1">
    <location>
        <begin position="189"/>
        <end position="203"/>
    </location>
</feature>
<accession>A0A9X0L5K1</accession>
<sequence length="251" mass="30376">MHHTFMPYEQNFDYRPTRGERDQHRNENRNNNDHRNQDNRRNDNDRWDGYEPREHRGPDGSRYDHDNQNRGDRHNDYDRSQPRGDYGRDQGSFSYGRQSEYYDGRSDRSSFSTSRERQNPSAFQGGLGPGSNRYEGDYRGGRGYYSDEDQRWRRGHDADRPDNRNFRDPYDRDDRPARERPSGYGAPGERVRQINDQYGHDSYDGSSQSGRYRDDERRYNDDYPGRDRARDDRDGRYHYDDDNDRRNNRRR</sequence>
<name>A0A9X0L5K1_SOLP1</name>
<feature type="compositionally biased region" description="Basic and acidic residues" evidence="1">
    <location>
        <begin position="15"/>
        <end position="88"/>
    </location>
</feature>
<organism evidence="2 3">
    <name type="scientific">Solirubrum puertoriconensis</name>
    <dbReference type="NCBI Taxonomy" id="1751427"/>
    <lineage>
        <taxon>Bacteria</taxon>
        <taxon>Pseudomonadati</taxon>
        <taxon>Bacteroidota</taxon>
        <taxon>Cytophagia</taxon>
        <taxon>Cytophagales</taxon>
    </lineage>
</organism>
<evidence type="ECO:0000256" key="1">
    <source>
        <dbReference type="SAM" id="MobiDB-lite"/>
    </source>
</evidence>
<gene>
    <name evidence="2" type="ORF">ASU33_11545</name>
</gene>
<proteinExistence type="predicted"/>
<dbReference type="Proteomes" id="UP000054223">
    <property type="component" value="Unassembled WGS sequence"/>
</dbReference>
<comment type="caution">
    <text evidence="2">The sequence shown here is derived from an EMBL/GenBank/DDBJ whole genome shotgun (WGS) entry which is preliminary data.</text>
</comment>
<keyword evidence="3" id="KW-1185">Reference proteome</keyword>
<evidence type="ECO:0000313" key="2">
    <source>
        <dbReference type="EMBL" id="KUG08761.1"/>
    </source>
</evidence>
<feature type="compositionally biased region" description="Basic and acidic residues" evidence="1">
    <location>
        <begin position="100"/>
        <end position="118"/>
    </location>
</feature>